<evidence type="ECO:0008006" key="6">
    <source>
        <dbReference type="Google" id="ProtNLM"/>
    </source>
</evidence>
<sequence length="350" mass="36044">MSTWIRRCAAVAGATVAGMLLAVPASAAPPPAEVDSRVFLYNEKGLDPVGPGGTVTYVMTAAGVPENVPQHRTVVLDLPEGVTFRSAGNPLAAGPCVADAGGHKVTCTTQDPVDQHPASDAAWWVTTDFADDLPIGEYVTAKATLTTEIPDPDPSNNVYTTDVFVSAPGDMSVTISAPPGPWPAGSSFDAKISVHNAGPYRSPAGLRTIVEPFSLRYTGWPEGCGADPGVMYCTVPMVEAGATYSFTVHFTVAEYDKDPIVLSPEIDPFAPDTDPSNNKATYRADITKASPSPSPSATPSPTPTATTGGGTGGGDPTLPITGPPAAALTLTALALLLTGTTLLITLRRRA</sequence>
<dbReference type="AlphaFoldDB" id="A0A2T0RFB4"/>
<keyword evidence="2" id="KW-0812">Transmembrane</keyword>
<evidence type="ECO:0000256" key="2">
    <source>
        <dbReference type="SAM" id="Phobius"/>
    </source>
</evidence>
<accession>A0A2T0RFB4</accession>
<organism evidence="4 5">
    <name type="scientific">Pseudosporangium ferrugineum</name>
    <dbReference type="NCBI Taxonomy" id="439699"/>
    <lineage>
        <taxon>Bacteria</taxon>
        <taxon>Bacillati</taxon>
        <taxon>Actinomycetota</taxon>
        <taxon>Actinomycetes</taxon>
        <taxon>Micromonosporales</taxon>
        <taxon>Micromonosporaceae</taxon>
        <taxon>Pseudosporangium</taxon>
    </lineage>
</organism>
<feature type="chain" id="PRO_5015629423" description="DUF11 domain-containing protein" evidence="3">
    <location>
        <begin position="28"/>
        <end position="350"/>
    </location>
</feature>
<evidence type="ECO:0000313" key="4">
    <source>
        <dbReference type="EMBL" id="PRY19790.1"/>
    </source>
</evidence>
<name>A0A2T0RFB4_9ACTN</name>
<dbReference type="EMBL" id="PVZG01000028">
    <property type="protein sequence ID" value="PRY19790.1"/>
    <property type="molecule type" value="Genomic_DNA"/>
</dbReference>
<comment type="caution">
    <text evidence="4">The sequence shown here is derived from an EMBL/GenBank/DDBJ whole genome shotgun (WGS) entry which is preliminary data.</text>
</comment>
<proteinExistence type="predicted"/>
<keyword evidence="2" id="KW-0472">Membrane</keyword>
<keyword evidence="2" id="KW-1133">Transmembrane helix</keyword>
<feature type="region of interest" description="Disordered" evidence="1">
    <location>
        <begin position="286"/>
        <end position="322"/>
    </location>
</feature>
<dbReference type="RefSeq" id="WP_106130862.1">
    <property type="nucleotide sequence ID" value="NZ_PVZG01000028.1"/>
</dbReference>
<protein>
    <recommendedName>
        <fullName evidence="6">DUF11 domain-containing protein</fullName>
    </recommendedName>
</protein>
<gene>
    <name evidence="4" type="ORF">CLV70_1283</name>
</gene>
<reference evidence="4 5" key="1">
    <citation type="submission" date="2018-03" db="EMBL/GenBank/DDBJ databases">
        <title>Genomic Encyclopedia of Archaeal and Bacterial Type Strains, Phase II (KMG-II): from individual species to whole genera.</title>
        <authorList>
            <person name="Goeker M."/>
        </authorList>
    </citation>
    <scope>NUCLEOTIDE SEQUENCE [LARGE SCALE GENOMIC DNA]</scope>
    <source>
        <strain evidence="4 5">DSM 45348</strain>
    </source>
</reference>
<dbReference type="Proteomes" id="UP000239209">
    <property type="component" value="Unassembled WGS sequence"/>
</dbReference>
<evidence type="ECO:0000313" key="5">
    <source>
        <dbReference type="Proteomes" id="UP000239209"/>
    </source>
</evidence>
<evidence type="ECO:0000256" key="1">
    <source>
        <dbReference type="SAM" id="MobiDB-lite"/>
    </source>
</evidence>
<keyword evidence="3" id="KW-0732">Signal</keyword>
<feature type="transmembrane region" description="Helical" evidence="2">
    <location>
        <begin position="325"/>
        <end position="346"/>
    </location>
</feature>
<feature type="signal peptide" evidence="3">
    <location>
        <begin position="1"/>
        <end position="27"/>
    </location>
</feature>
<feature type="compositionally biased region" description="Pro residues" evidence="1">
    <location>
        <begin position="292"/>
        <end position="302"/>
    </location>
</feature>
<evidence type="ECO:0000256" key="3">
    <source>
        <dbReference type="SAM" id="SignalP"/>
    </source>
</evidence>
<keyword evidence="5" id="KW-1185">Reference proteome</keyword>